<keyword evidence="3" id="KW-0813">Transport</keyword>
<keyword evidence="5" id="KW-0997">Cell inner membrane</keyword>
<evidence type="ECO:0000256" key="10">
    <source>
        <dbReference type="SAM" id="MobiDB-lite"/>
    </source>
</evidence>
<accession>A0A4Q1SDT4</accession>
<sequence length="299" mass="32176">MRSNRPASPISALSPSPCRTAEHGRAGNREMAQRTTIDLEREPLGTPMAKSFGLHVLIVVLLAAYTYFSGRFHGQEWGDNKAPGAIQATLVSSAPAIPLPQDQPPTPNVLATEQPSPAPPKPQPKPVAPPPDAVPIPVKQPPPPKQKVEKKPQPETPKHVQPTPAEHRAQYGEAAPAQVPRSMVNNPGPPTPVNVTGGGEGFNYPYYVGIIQRKVQQAWYLYEVSPSTPMGSQAHVTFTIARDGTPSDIRISHSSGSPTLDTSAVRAVQRIESFGPLPPGYNKSSVSVEYTFTYDQQAK</sequence>
<dbReference type="SUPFAM" id="SSF74653">
    <property type="entry name" value="TolA/TonB C-terminal domain"/>
    <property type="match status" value="1"/>
</dbReference>
<keyword evidence="9 11" id="KW-0472">Membrane</keyword>
<evidence type="ECO:0000256" key="9">
    <source>
        <dbReference type="ARBA" id="ARBA00023136"/>
    </source>
</evidence>
<dbReference type="GO" id="GO:0031992">
    <property type="term" value="F:energy transducer activity"/>
    <property type="evidence" value="ECO:0007669"/>
    <property type="project" value="TreeGrafter"/>
</dbReference>
<dbReference type="InterPro" id="IPR006260">
    <property type="entry name" value="TonB/TolA_C"/>
</dbReference>
<organism evidence="13 14">
    <name type="scientific">Silvibacterium dinghuense</name>
    <dbReference type="NCBI Taxonomy" id="1560006"/>
    <lineage>
        <taxon>Bacteria</taxon>
        <taxon>Pseudomonadati</taxon>
        <taxon>Acidobacteriota</taxon>
        <taxon>Terriglobia</taxon>
        <taxon>Terriglobales</taxon>
        <taxon>Acidobacteriaceae</taxon>
        <taxon>Silvibacterium</taxon>
    </lineage>
</organism>
<dbReference type="EMBL" id="SDMK01000002">
    <property type="protein sequence ID" value="RXS95409.1"/>
    <property type="molecule type" value="Genomic_DNA"/>
</dbReference>
<dbReference type="PANTHER" id="PTHR33446:SF2">
    <property type="entry name" value="PROTEIN TONB"/>
    <property type="match status" value="1"/>
</dbReference>
<dbReference type="InterPro" id="IPR037682">
    <property type="entry name" value="TonB_C"/>
</dbReference>
<feature type="compositionally biased region" description="Basic and acidic residues" evidence="10">
    <location>
        <begin position="20"/>
        <end position="31"/>
    </location>
</feature>
<evidence type="ECO:0000313" key="14">
    <source>
        <dbReference type="Proteomes" id="UP000290253"/>
    </source>
</evidence>
<evidence type="ECO:0000256" key="2">
    <source>
        <dbReference type="ARBA" id="ARBA00006555"/>
    </source>
</evidence>
<feature type="compositionally biased region" description="Low complexity" evidence="10">
    <location>
        <begin position="1"/>
        <end position="17"/>
    </location>
</feature>
<keyword evidence="6 11" id="KW-0812">Transmembrane</keyword>
<feature type="region of interest" description="Disordered" evidence="10">
    <location>
        <begin position="96"/>
        <end position="170"/>
    </location>
</feature>
<dbReference type="PANTHER" id="PTHR33446">
    <property type="entry name" value="PROTEIN TONB-RELATED"/>
    <property type="match status" value="1"/>
</dbReference>
<evidence type="ECO:0000256" key="7">
    <source>
        <dbReference type="ARBA" id="ARBA00022927"/>
    </source>
</evidence>
<reference evidence="13 14" key="1">
    <citation type="journal article" date="2016" name="Int. J. Syst. Evol. Microbiol.">
        <title>Acidipila dinghuensis sp. nov., an acidobacterium isolated from forest soil.</title>
        <authorList>
            <person name="Jiang Y.W."/>
            <person name="Wang J."/>
            <person name="Chen M.H."/>
            <person name="Lv Y.Y."/>
            <person name="Qiu L.H."/>
        </authorList>
    </citation>
    <scope>NUCLEOTIDE SEQUENCE [LARGE SCALE GENOMIC DNA]</scope>
    <source>
        <strain evidence="13 14">DHOF10</strain>
    </source>
</reference>
<dbReference type="Proteomes" id="UP000290253">
    <property type="component" value="Unassembled WGS sequence"/>
</dbReference>
<dbReference type="AlphaFoldDB" id="A0A4Q1SDT4"/>
<dbReference type="GO" id="GO:0015031">
    <property type="term" value="P:protein transport"/>
    <property type="evidence" value="ECO:0007669"/>
    <property type="project" value="UniProtKB-KW"/>
</dbReference>
<comment type="subcellular location">
    <subcellularLocation>
        <location evidence="1">Cell inner membrane</location>
        <topology evidence="1">Single-pass membrane protein</topology>
        <orientation evidence="1">Periplasmic side</orientation>
    </subcellularLocation>
</comment>
<feature type="transmembrane region" description="Helical" evidence="11">
    <location>
        <begin position="52"/>
        <end position="68"/>
    </location>
</feature>
<dbReference type="NCBIfam" id="TIGR01352">
    <property type="entry name" value="tonB_Cterm"/>
    <property type="match status" value="1"/>
</dbReference>
<protein>
    <submittedName>
        <fullName evidence="13">TonB family protein</fullName>
    </submittedName>
</protein>
<feature type="region of interest" description="Disordered" evidence="10">
    <location>
        <begin position="1"/>
        <end position="31"/>
    </location>
</feature>
<dbReference type="Pfam" id="PF13103">
    <property type="entry name" value="TonB_2"/>
    <property type="match status" value="1"/>
</dbReference>
<keyword evidence="14" id="KW-1185">Reference proteome</keyword>
<feature type="compositionally biased region" description="Pro residues" evidence="10">
    <location>
        <begin position="116"/>
        <end position="145"/>
    </location>
</feature>
<evidence type="ECO:0000259" key="12">
    <source>
        <dbReference type="PROSITE" id="PS52015"/>
    </source>
</evidence>
<evidence type="ECO:0000256" key="4">
    <source>
        <dbReference type="ARBA" id="ARBA00022475"/>
    </source>
</evidence>
<gene>
    <name evidence="13" type="ORF">ESZ00_12575</name>
</gene>
<comment type="similarity">
    <text evidence="2">Belongs to the TonB family.</text>
</comment>
<evidence type="ECO:0000256" key="1">
    <source>
        <dbReference type="ARBA" id="ARBA00004383"/>
    </source>
</evidence>
<feature type="domain" description="TonB C-terminal" evidence="12">
    <location>
        <begin position="206"/>
        <end position="299"/>
    </location>
</feature>
<dbReference type="Gene3D" id="3.30.1150.10">
    <property type="match status" value="1"/>
</dbReference>
<evidence type="ECO:0000313" key="13">
    <source>
        <dbReference type="EMBL" id="RXS95409.1"/>
    </source>
</evidence>
<dbReference type="PROSITE" id="PS52015">
    <property type="entry name" value="TONB_CTD"/>
    <property type="match status" value="1"/>
</dbReference>
<dbReference type="GO" id="GO:0055085">
    <property type="term" value="P:transmembrane transport"/>
    <property type="evidence" value="ECO:0007669"/>
    <property type="project" value="InterPro"/>
</dbReference>
<keyword evidence="4" id="KW-1003">Cell membrane</keyword>
<evidence type="ECO:0000256" key="11">
    <source>
        <dbReference type="SAM" id="Phobius"/>
    </source>
</evidence>
<comment type="caution">
    <text evidence="13">The sequence shown here is derived from an EMBL/GenBank/DDBJ whole genome shotgun (WGS) entry which is preliminary data.</text>
</comment>
<keyword evidence="7" id="KW-0653">Protein transport</keyword>
<evidence type="ECO:0000256" key="3">
    <source>
        <dbReference type="ARBA" id="ARBA00022448"/>
    </source>
</evidence>
<dbReference type="GO" id="GO:0098797">
    <property type="term" value="C:plasma membrane protein complex"/>
    <property type="evidence" value="ECO:0007669"/>
    <property type="project" value="TreeGrafter"/>
</dbReference>
<feature type="compositionally biased region" description="Basic and acidic residues" evidence="10">
    <location>
        <begin position="146"/>
        <end position="158"/>
    </location>
</feature>
<evidence type="ECO:0000256" key="6">
    <source>
        <dbReference type="ARBA" id="ARBA00022692"/>
    </source>
</evidence>
<proteinExistence type="inferred from homology"/>
<dbReference type="InterPro" id="IPR051045">
    <property type="entry name" value="TonB-dependent_transducer"/>
</dbReference>
<evidence type="ECO:0000256" key="8">
    <source>
        <dbReference type="ARBA" id="ARBA00022989"/>
    </source>
</evidence>
<keyword evidence="8 11" id="KW-1133">Transmembrane helix</keyword>
<feature type="compositionally biased region" description="Pro residues" evidence="10">
    <location>
        <begin position="97"/>
        <end position="107"/>
    </location>
</feature>
<evidence type="ECO:0000256" key="5">
    <source>
        <dbReference type="ARBA" id="ARBA00022519"/>
    </source>
</evidence>
<name>A0A4Q1SDT4_9BACT</name>
<dbReference type="OrthoDB" id="119084at2"/>